<dbReference type="Proteomes" id="UP000199529">
    <property type="component" value="Unassembled WGS sequence"/>
</dbReference>
<dbReference type="OrthoDB" id="7844019at2"/>
<reference evidence="2" key="1">
    <citation type="submission" date="2016-10" db="EMBL/GenBank/DDBJ databases">
        <authorList>
            <person name="Varghese N."/>
            <person name="Submissions S."/>
        </authorList>
    </citation>
    <scope>NUCLEOTIDE SEQUENCE [LARGE SCALE GENOMIC DNA]</scope>
    <source>
        <strain evidence="2">CGMCC 4.3530</strain>
    </source>
</reference>
<sequence length="190" mass="21189">MSTDFDAETYNDVATRIVEFREKYPAGSLRPADPAVPYRIEQLGEQIYIVVVAAAYRSPHDQLPGIGMAYEPFPGRDDYTKDAELQNAETSAWGRAIVAALAADTRRGIASAEETSGRGSARLLELKRAIWAKAEERGWIHGDDYRSLAENFTAWSKGGDFTSADETTLRDYLKHLEPKRTMRRSNGGDQ</sequence>
<dbReference type="RefSeq" id="WP_093265796.1">
    <property type="nucleotide sequence ID" value="NZ_FNOK01000012.1"/>
</dbReference>
<keyword evidence="2" id="KW-1185">Reference proteome</keyword>
<gene>
    <name evidence="1" type="ORF">SAMN05216215_10126</name>
</gene>
<evidence type="ECO:0000313" key="2">
    <source>
        <dbReference type="Proteomes" id="UP000199529"/>
    </source>
</evidence>
<protein>
    <submittedName>
        <fullName evidence="1">Uncharacterized protein</fullName>
    </submittedName>
</protein>
<evidence type="ECO:0000313" key="1">
    <source>
        <dbReference type="EMBL" id="SDX52592.1"/>
    </source>
</evidence>
<name>A0A1H3CEH3_9PSEU</name>
<dbReference type="AlphaFoldDB" id="A0A1H3CEH3"/>
<dbReference type="STRING" id="418495.SAMN05216215_10126"/>
<dbReference type="EMBL" id="FNOK01000012">
    <property type="protein sequence ID" value="SDX52592.1"/>
    <property type="molecule type" value="Genomic_DNA"/>
</dbReference>
<organism evidence="1 2">
    <name type="scientific">Saccharopolyspora shandongensis</name>
    <dbReference type="NCBI Taxonomy" id="418495"/>
    <lineage>
        <taxon>Bacteria</taxon>
        <taxon>Bacillati</taxon>
        <taxon>Actinomycetota</taxon>
        <taxon>Actinomycetes</taxon>
        <taxon>Pseudonocardiales</taxon>
        <taxon>Pseudonocardiaceae</taxon>
        <taxon>Saccharopolyspora</taxon>
    </lineage>
</organism>
<proteinExistence type="predicted"/>
<accession>A0A1H3CEH3</accession>